<dbReference type="Proteomes" id="UP000324629">
    <property type="component" value="Unassembled WGS sequence"/>
</dbReference>
<evidence type="ECO:0000256" key="2">
    <source>
        <dbReference type="ARBA" id="ARBA00010977"/>
    </source>
</evidence>
<dbReference type="PANTHER" id="PTHR12748">
    <property type="entry name" value="ORIGIN RECOGNITION COMPLEX SUBUNIT 3"/>
    <property type="match status" value="1"/>
</dbReference>
<accession>A0A5J4NIQ8</accession>
<dbReference type="Pfam" id="PF18137">
    <property type="entry name" value="WHD_ORC"/>
    <property type="match status" value="1"/>
</dbReference>
<evidence type="ECO:0000259" key="8">
    <source>
        <dbReference type="Pfam" id="PF18137"/>
    </source>
</evidence>
<evidence type="ECO:0000256" key="4">
    <source>
        <dbReference type="ARBA" id="ARBA00023125"/>
    </source>
</evidence>
<comment type="subcellular location">
    <subcellularLocation>
        <location evidence="1">Nucleus</location>
    </subcellularLocation>
</comment>
<evidence type="ECO:0000313" key="9">
    <source>
        <dbReference type="EMBL" id="KAA3675445.1"/>
    </source>
</evidence>
<dbReference type="GO" id="GO:0005656">
    <property type="term" value="C:nuclear pre-replicative complex"/>
    <property type="evidence" value="ECO:0007669"/>
    <property type="project" value="TreeGrafter"/>
</dbReference>
<feature type="region of interest" description="Disordered" evidence="6">
    <location>
        <begin position="36"/>
        <end position="75"/>
    </location>
</feature>
<dbReference type="PANTHER" id="PTHR12748:SF0">
    <property type="entry name" value="ORIGIN RECOGNITION COMPLEX SUBUNIT 3"/>
    <property type="match status" value="1"/>
</dbReference>
<gene>
    <name evidence="9" type="ORF">DEA37_0012054</name>
</gene>
<keyword evidence="4" id="KW-0238">DNA-binding</keyword>
<proteinExistence type="inferred from homology"/>
<comment type="caution">
    <text evidence="9">The sequence shown here is derived from an EMBL/GenBank/DDBJ whole genome shotgun (WGS) entry which is preliminary data.</text>
</comment>
<dbReference type="InterPro" id="IPR040855">
    <property type="entry name" value="ORC_WH_C"/>
</dbReference>
<dbReference type="GO" id="GO:0003688">
    <property type="term" value="F:DNA replication origin binding"/>
    <property type="evidence" value="ECO:0007669"/>
    <property type="project" value="TreeGrafter"/>
</dbReference>
<dbReference type="EMBL" id="QNGE01002519">
    <property type="protein sequence ID" value="KAA3675445.1"/>
    <property type="molecule type" value="Genomic_DNA"/>
</dbReference>
<sequence>FTSSTRSTYLTLSEWYYNEIRIADQQLLPDETMTKNPVTRCRRSISQPSDRNQPVGRQLRNSIFPRSNQASPKRTTRRFTVWPEADRFTEESVSTSVSISSKGASPSATKLPTCPKPGPLVVILPQVESVASSVLEEFIELTSLYVSGQIGGRALPIILVFGLSTTPEVGFEARLSAPTLGRLNLQRFTVPPPAVFLEAVLNTFCMLEHYLNCAHPHLLLTPEKARVYLSSLPSQSLANMVSLTYPSVAALAVESCQPWQPSTPKPLRGKSPSLVDRLTEQLVVHWRVQYLVPPILKWFLHLTSHISPLPLGKSFTDLYRLWLKDGLVNSEAFSLTVSLLSGLSKEKLLQALDEAASYLDSPSCSAFNHLWPKDVLSVCHEMLADLAATTRQWRDALHTAATGLLGCNCPFNKTPTNIRKYPACQGGSDPLPTSLSPIIQAVTANPFDGRRKMSMRGLRQHLQELAAASPGRGTSPCSRVSSAWDLKRSAFLDWLRSELGRLIPFSSSLPLHEVFYGPVGPHSINKQGLCDSNAIQPFSVSLRRKFNPPYQKCMHLTLVDPGTYLQLPDLHLDSSDCLVPTLPDLCILYKLHLESTKMINLYDWLMAFATVIGENVCKDNPPSKQVQVRFFHGLAQLHHLGFIKSTRRKVDHVLRLTWGLTL</sequence>
<evidence type="ECO:0000259" key="7">
    <source>
        <dbReference type="Pfam" id="PF07034"/>
    </source>
</evidence>
<evidence type="ECO:0000313" key="10">
    <source>
        <dbReference type="Proteomes" id="UP000324629"/>
    </source>
</evidence>
<dbReference type="Pfam" id="PF07034">
    <property type="entry name" value="ORC3_N"/>
    <property type="match status" value="1"/>
</dbReference>
<evidence type="ECO:0000256" key="6">
    <source>
        <dbReference type="SAM" id="MobiDB-lite"/>
    </source>
</evidence>
<feature type="compositionally biased region" description="Polar residues" evidence="6">
    <location>
        <begin position="59"/>
        <end position="73"/>
    </location>
</feature>
<dbReference type="InterPro" id="IPR045667">
    <property type="entry name" value="ORC3_N"/>
</dbReference>
<evidence type="ECO:0000256" key="5">
    <source>
        <dbReference type="ARBA" id="ARBA00023242"/>
    </source>
</evidence>
<protein>
    <submittedName>
        <fullName evidence="9">Origin recognition complex subunit 3</fullName>
    </submittedName>
</protein>
<feature type="domain" description="Origin recognition complex subunit 3 winged helix C-terminal" evidence="8">
    <location>
        <begin position="555"/>
        <end position="658"/>
    </location>
</feature>
<keyword evidence="10" id="KW-1185">Reference proteome</keyword>
<dbReference type="GO" id="GO:0005664">
    <property type="term" value="C:nuclear origin of replication recognition complex"/>
    <property type="evidence" value="ECO:0007669"/>
    <property type="project" value="InterPro"/>
</dbReference>
<evidence type="ECO:0000256" key="3">
    <source>
        <dbReference type="ARBA" id="ARBA00022705"/>
    </source>
</evidence>
<name>A0A5J4NIQ8_9TREM</name>
<organism evidence="9 10">
    <name type="scientific">Paragonimus westermani</name>
    <dbReference type="NCBI Taxonomy" id="34504"/>
    <lineage>
        <taxon>Eukaryota</taxon>
        <taxon>Metazoa</taxon>
        <taxon>Spiralia</taxon>
        <taxon>Lophotrochozoa</taxon>
        <taxon>Platyhelminthes</taxon>
        <taxon>Trematoda</taxon>
        <taxon>Digenea</taxon>
        <taxon>Plagiorchiida</taxon>
        <taxon>Troglotremata</taxon>
        <taxon>Troglotrematidae</taxon>
        <taxon>Paragonimus</taxon>
    </lineage>
</organism>
<keyword evidence="3" id="KW-0235">DNA replication</keyword>
<dbReference type="AlphaFoldDB" id="A0A5J4NIQ8"/>
<dbReference type="CDD" id="cd20704">
    <property type="entry name" value="Orc3"/>
    <property type="match status" value="1"/>
</dbReference>
<keyword evidence="5" id="KW-0539">Nucleus</keyword>
<dbReference type="InterPro" id="IPR020795">
    <property type="entry name" value="ORC3"/>
</dbReference>
<dbReference type="GO" id="GO:0006270">
    <property type="term" value="P:DNA replication initiation"/>
    <property type="evidence" value="ECO:0007669"/>
    <property type="project" value="TreeGrafter"/>
</dbReference>
<feature type="non-terminal residue" evidence="9">
    <location>
        <position position="1"/>
    </location>
</feature>
<reference evidence="9 10" key="1">
    <citation type="journal article" date="2019" name="Gigascience">
        <title>Whole-genome sequence of the oriental lung fluke Paragonimus westermani.</title>
        <authorList>
            <person name="Oey H."/>
            <person name="Zakrzewski M."/>
            <person name="Narain K."/>
            <person name="Devi K.R."/>
            <person name="Agatsuma T."/>
            <person name="Nawaratna S."/>
            <person name="Gobert G.N."/>
            <person name="Jones M.K."/>
            <person name="Ragan M.A."/>
            <person name="McManus D.P."/>
            <person name="Krause L."/>
        </authorList>
    </citation>
    <scope>NUCLEOTIDE SEQUENCE [LARGE SCALE GENOMIC DNA]</scope>
    <source>
        <strain evidence="9 10">IND2009</strain>
    </source>
</reference>
<evidence type="ECO:0000256" key="1">
    <source>
        <dbReference type="ARBA" id="ARBA00004123"/>
    </source>
</evidence>
<comment type="similarity">
    <text evidence="2">Belongs to the ORC3 family.</text>
</comment>
<dbReference type="GO" id="GO:0031261">
    <property type="term" value="C:DNA replication preinitiation complex"/>
    <property type="evidence" value="ECO:0007669"/>
    <property type="project" value="TreeGrafter"/>
</dbReference>
<feature type="domain" description="Origin recognition complex subunit 3 N-terminal" evidence="7">
    <location>
        <begin position="115"/>
        <end position="205"/>
    </location>
</feature>